<comment type="subcellular location">
    <subcellularLocation>
        <location evidence="1">Cell envelope</location>
    </subcellularLocation>
</comment>
<dbReference type="PANTHER" id="PTHR30532">
    <property type="entry name" value="IRON III DICITRATE-BINDING PERIPLASMIC PROTEIN"/>
    <property type="match status" value="1"/>
</dbReference>
<protein>
    <submittedName>
        <fullName evidence="6">ABC transporter substrate-binding protein</fullName>
    </submittedName>
</protein>
<evidence type="ECO:0000313" key="7">
    <source>
        <dbReference type="Proteomes" id="UP000053621"/>
    </source>
</evidence>
<evidence type="ECO:0000256" key="4">
    <source>
        <dbReference type="SAM" id="MobiDB-lite"/>
    </source>
</evidence>
<proteinExistence type="predicted"/>
<evidence type="ECO:0000259" key="5">
    <source>
        <dbReference type="Pfam" id="PF01497"/>
    </source>
</evidence>
<dbReference type="Gene3D" id="3.40.50.1980">
    <property type="entry name" value="Nitrogenase molybdenum iron protein domain"/>
    <property type="match status" value="2"/>
</dbReference>
<dbReference type="EMBL" id="LOPW02000010">
    <property type="protein sequence ID" value="POG55786.1"/>
    <property type="molecule type" value="Genomic_DNA"/>
</dbReference>
<keyword evidence="3" id="KW-0732">Signal</keyword>
<dbReference type="RefSeq" id="WP_058566827.1">
    <property type="nucleotide sequence ID" value="NZ_LOPW02000010.1"/>
</dbReference>
<evidence type="ECO:0000256" key="1">
    <source>
        <dbReference type="ARBA" id="ARBA00004196"/>
    </source>
</evidence>
<keyword evidence="7" id="KW-1185">Reference proteome</keyword>
<dbReference type="InterPro" id="IPR002491">
    <property type="entry name" value="ABC_transptr_periplasmic_BD"/>
</dbReference>
<name>A0A2P4NRM1_9EURY</name>
<dbReference type="Proteomes" id="UP000053621">
    <property type="component" value="Unassembled WGS sequence"/>
</dbReference>
<evidence type="ECO:0000256" key="2">
    <source>
        <dbReference type="ARBA" id="ARBA00022448"/>
    </source>
</evidence>
<keyword evidence="2" id="KW-0813">Transport</keyword>
<dbReference type="SUPFAM" id="SSF53807">
    <property type="entry name" value="Helical backbone' metal receptor"/>
    <property type="match status" value="1"/>
</dbReference>
<dbReference type="OrthoDB" id="304381at2157"/>
<dbReference type="Pfam" id="PF01497">
    <property type="entry name" value="Peripla_BP_2"/>
    <property type="match status" value="1"/>
</dbReference>
<feature type="domain" description="Fe/B12 periplasmic-binding" evidence="5">
    <location>
        <begin position="179"/>
        <end position="361"/>
    </location>
</feature>
<dbReference type="PANTHER" id="PTHR30532:SF1">
    <property type="entry name" value="IRON(3+)-HYDROXAMATE-BINDING PROTEIN FHUD"/>
    <property type="match status" value="1"/>
</dbReference>
<feature type="compositionally biased region" description="Low complexity" evidence="4">
    <location>
        <begin position="29"/>
        <end position="68"/>
    </location>
</feature>
<reference evidence="6" key="1">
    <citation type="submission" date="2017-08" db="EMBL/GenBank/DDBJ databases">
        <title>Haloferax marisrubri sp. nov., isolated from the Discovery deep brine-seawater interface in the Red Sea.</title>
        <authorList>
            <person name="Zhang G."/>
            <person name="Stingl U."/>
        </authorList>
    </citation>
    <scope>NUCLEOTIDE SEQUENCE [LARGE SCALE GENOMIC DNA]</scope>
    <source>
        <strain evidence="6">SB3</strain>
    </source>
</reference>
<evidence type="ECO:0000313" key="6">
    <source>
        <dbReference type="EMBL" id="POG55786.1"/>
    </source>
</evidence>
<dbReference type="AlphaFoldDB" id="A0A2P4NRM1"/>
<accession>A0A2P4NRM1</accession>
<evidence type="ECO:0000256" key="3">
    <source>
        <dbReference type="ARBA" id="ARBA00022729"/>
    </source>
</evidence>
<sequence>MEHDANGSEPTRRTYLKYGGVLVGSGLLTGCTGSSNSESGPTTPEPTTTEAQPQTADNTQTTEATTEDGSYTVSIEPMGDVEFDAVPERWSNPGGPAYLDMAIALGKGDGLVATGFGLYPGVAFEAAGVSPDIDPSSLPVLWQDGGFSKEVFYEADADVHFADPNYLAAYGMSEEDIDEVTENVAPFFGAYSAREREWNADYLYSLYDLFDKVAEVFQEEARSEQFRRIHDEMMAEISARLPPEDERPTVGVLFVSSDPEDGSFRLLPIRDRGFRQMHYRAAGFEDAWASMDVPPGEYPTVGYEALLETDPDVLIYDGQIPSGMESTDLTGTDEWRAAHVTPMAEDNVGSNLTAVQSGAVYPGGPPQAGPILNLFNTERTVKQVYPDVFDADEALFDRQRVGDVVNGTF</sequence>
<feature type="region of interest" description="Disordered" evidence="4">
    <location>
        <begin position="29"/>
        <end position="70"/>
    </location>
</feature>
<comment type="caution">
    <text evidence="6">The sequence shown here is derived from an EMBL/GenBank/DDBJ whole genome shotgun (WGS) entry which is preliminary data.</text>
</comment>
<gene>
    <name evidence="6" type="ORF">AUR65_010390</name>
</gene>
<dbReference type="InterPro" id="IPR051313">
    <property type="entry name" value="Bact_iron-sidero_bind"/>
</dbReference>
<organism evidence="6 7">
    <name type="scientific">Haloferax marisrubri</name>
    <dbReference type="NCBI Taxonomy" id="1544719"/>
    <lineage>
        <taxon>Archaea</taxon>
        <taxon>Methanobacteriati</taxon>
        <taxon>Methanobacteriota</taxon>
        <taxon>Stenosarchaea group</taxon>
        <taxon>Halobacteria</taxon>
        <taxon>Halobacteriales</taxon>
        <taxon>Haloferacaceae</taxon>
        <taxon>Haloferax</taxon>
    </lineage>
</organism>